<dbReference type="EC" id="2.7.7.7" evidence="1"/>
<dbReference type="PANTHER" id="PTHR34388">
    <property type="entry name" value="DNA POLYMERASE III SUBUNIT DELTA"/>
    <property type="match status" value="1"/>
</dbReference>
<evidence type="ECO:0000256" key="5">
    <source>
        <dbReference type="ARBA" id="ARBA00022705"/>
    </source>
</evidence>
<dbReference type="GO" id="GO:0009360">
    <property type="term" value="C:DNA polymerase III complex"/>
    <property type="evidence" value="ECO:0007669"/>
    <property type="project" value="InterPro"/>
</dbReference>
<evidence type="ECO:0000256" key="3">
    <source>
        <dbReference type="ARBA" id="ARBA00022679"/>
    </source>
</evidence>
<protein>
    <recommendedName>
        <fullName evidence="2">DNA polymerase III subunit delta</fullName>
        <ecNumber evidence="1">2.7.7.7</ecNumber>
    </recommendedName>
</protein>
<keyword evidence="4 10" id="KW-0548">Nucleotidyltransferase</keyword>
<dbReference type="PANTHER" id="PTHR34388:SF1">
    <property type="entry name" value="DNA POLYMERASE III SUBUNIT DELTA"/>
    <property type="match status" value="1"/>
</dbReference>
<dbReference type="InterPro" id="IPR010372">
    <property type="entry name" value="DNA_pol3_delta_N"/>
</dbReference>
<organism evidence="10 11">
    <name type="scientific">Desulfosalsimonas propionicica</name>
    <dbReference type="NCBI Taxonomy" id="332175"/>
    <lineage>
        <taxon>Bacteria</taxon>
        <taxon>Pseudomonadati</taxon>
        <taxon>Thermodesulfobacteriota</taxon>
        <taxon>Desulfobacteria</taxon>
        <taxon>Desulfobacterales</taxon>
        <taxon>Desulfosalsimonadaceae</taxon>
        <taxon>Desulfosalsimonas</taxon>
    </lineage>
</organism>
<keyword evidence="11" id="KW-1185">Reference proteome</keyword>
<dbReference type="SUPFAM" id="SSF48019">
    <property type="entry name" value="post-AAA+ oligomerization domain-like"/>
    <property type="match status" value="1"/>
</dbReference>
<comment type="catalytic activity">
    <reaction evidence="8">
        <text>DNA(n) + a 2'-deoxyribonucleoside 5'-triphosphate = DNA(n+1) + diphosphate</text>
        <dbReference type="Rhea" id="RHEA:22508"/>
        <dbReference type="Rhea" id="RHEA-COMP:17339"/>
        <dbReference type="Rhea" id="RHEA-COMP:17340"/>
        <dbReference type="ChEBI" id="CHEBI:33019"/>
        <dbReference type="ChEBI" id="CHEBI:61560"/>
        <dbReference type="ChEBI" id="CHEBI:173112"/>
        <dbReference type="EC" id="2.7.7.7"/>
    </reaction>
</comment>
<proteinExistence type="inferred from homology"/>
<dbReference type="GO" id="GO:0003677">
    <property type="term" value="F:DNA binding"/>
    <property type="evidence" value="ECO:0007669"/>
    <property type="project" value="InterPro"/>
</dbReference>
<dbReference type="InterPro" id="IPR005790">
    <property type="entry name" value="DNA_polIII_delta"/>
</dbReference>
<dbReference type="InterPro" id="IPR008921">
    <property type="entry name" value="DNA_pol3_clamp-load_cplx_C"/>
</dbReference>
<dbReference type="GO" id="GO:0003887">
    <property type="term" value="F:DNA-directed DNA polymerase activity"/>
    <property type="evidence" value="ECO:0007669"/>
    <property type="project" value="UniProtKB-KW"/>
</dbReference>
<dbReference type="GO" id="GO:0006261">
    <property type="term" value="P:DNA-templated DNA replication"/>
    <property type="evidence" value="ECO:0007669"/>
    <property type="project" value="TreeGrafter"/>
</dbReference>
<dbReference type="NCBIfam" id="TIGR01128">
    <property type="entry name" value="holA"/>
    <property type="match status" value="1"/>
</dbReference>
<dbReference type="SUPFAM" id="SSF52540">
    <property type="entry name" value="P-loop containing nucleoside triphosphate hydrolases"/>
    <property type="match status" value="1"/>
</dbReference>
<reference evidence="10 11" key="1">
    <citation type="submission" date="2020-07" db="EMBL/GenBank/DDBJ databases">
        <title>Genomic Encyclopedia of Type Strains, Phase IV (KMG-IV): sequencing the most valuable type-strain genomes for metagenomic binning, comparative biology and taxonomic classification.</title>
        <authorList>
            <person name="Goeker M."/>
        </authorList>
    </citation>
    <scope>NUCLEOTIDE SEQUENCE [LARGE SCALE GENOMIC DNA]</scope>
    <source>
        <strain evidence="10 11">DSM 17721</strain>
    </source>
</reference>
<dbReference type="Gene3D" id="3.40.50.300">
    <property type="entry name" value="P-loop containing nucleotide triphosphate hydrolases"/>
    <property type="match status" value="1"/>
</dbReference>
<dbReference type="Proteomes" id="UP000525298">
    <property type="component" value="Unassembled WGS sequence"/>
</dbReference>
<comment type="similarity">
    <text evidence="7">Belongs to the DNA polymerase HolA subunit family.</text>
</comment>
<dbReference type="Gene3D" id="1.10.8.60">
    <property type="match status" value="1"/>
</dbReference>
<accession>A0A7W0C7I5</accession>
<dbReference type="InterPro" id="IPR027417">
    <property type="entry name" value="P-loop_NTPase"/>
</dbReference>
<dbReference type="AlphaFoldDB" id="A0A7W0C7I5"/>
<dbReference type="Pfam" id="PF06144">
    <property type="entry name" value="DNA_pol3_delta"/>
    <property type="match status" value="1"/>
</dbReference>
<dbReference type="RefSeq" id="WP_181550283.1">
    <property type="nucleotide sequence ID" value="NZ_JACDUS010000002.1"/>
</dbReference>
<keyword evidence="5" id="KW-0235">DNA replication</keyword>
<sequence length="436" mass="47532">MSEISHRQTGRHLEACQKNGFSPVYLIFGEPYLCRRARQSIVEALIPDEQARQVSLEVFDAGEGQGASQAVESVGTFSFFSGPRVVVYEGPVLFGTGAGQGAETKSQGGQASNDAAIFEAAVERGFPKNHHLIIVTFRADKRKRLYKAVAAAGTVINCTVAAGSRKADLDEQRQVLRQLAAETLGPRKKKLEPAAFEHIFDLTGFDPRSFVNNLEKLVLYTAQRPRITAADAAEVLEKTREDPIYLFTGALAERRPDLALYYLDSLLASGYHPMQLLAAAANQVRRILAVKSFVEDTPGGSQWKPSISFDQFKARVLPQVTEHDKAVAAYAVQAWQDLEIAPESGKDKPGTDMVIAKNPKNAYPVYQVFIQADRFTGHGLSQALAAIARADLAMKSTGTSPRAVLEFLIFSVFAPVSESSEKTSPMTGDHLSNARS</sequence>
<evidence type="ECO:0000256" key="1">
    <source>
        <dbReference type="ARBA" id="ARBA00012417"/>
    </source>
</evidence>
<feature type="domain" description="DNA polymerase III delta N-terminal" evidence="9">
    <location>
        <begin position="25"/>
        <end position="158"/>
    </location>
</feature>
<evidence type="ECO:0000313" key="10">
    <source>
        <dbReference type="EMBL" id="MBA2880616.1"/>
    </source>
</evidence>
<keyword evidence="3 10" id="KW-0808">Transferase</keyword>
<comment type="caution">
    <text evidence="10">The sequence shown here is derived from an EMBL/GenBank/DDBJ whole genome shotgun (WGS) entry which is preliminary data.</text>
</comment>
<evidence type="ECO:0000256" key="2">
    <source>
        <dbReference type="ARBA" id="ARBA00017703"/>
    </source>
</evidence>
<evidence type="ECO:0000256" key="8">
    <source>
        <dbReference type="ARBA" id="ARBA00049244"/>
    </source>
</evidence>
<dbReference type="Gene3D" id="1.20.272.10">
    <property type="match status" value="1"/>
</dbReference>
<dbReference type="EMBL" id="JACDUS010000002">
    <property type="protein sequence ID" value="MBA2880616.1"/>
    <property type="molecule type" value="Genomic_DNA"/>
</dbReference>
<name>A0A7W0C7I5_9BACT</name>
<evidence type="ECO:0000256" key="7">
    <source>
        <dbReference type="ARBA" id="ARBA00034754"/>
    </source>
</evidence>
<evidence type="ECO:0000259" key="9">
    <source>
        <dbReference type="Pfam" id="PF06144"/>
    </source>
</evidence>
<evidence type="ECO:0000256" key="4">
    <source>
        <dbReference type="ARBA" id="ARBA00022695"/>
    </source>
</evidence>
<gene>
    <name evidence="10" type="ORF">HNR65_000934</name>
</gene>
<evidence type="ECO:0000256" key="6">
    <source>
        <dbReference type="ARBA" id="ARBA00022932"/>
    </source>
</evidence>
<keyword evidence="6" id="KW-0239">DNA-directed DNA polymerase</keyword>
<evidence type="ECO:0000313" key="11">
    <source>
        <dbReference type="Proteomes" id="UP000525298"/>
    </source>
</evidence>